<dbReference type="SUPFAM" id="SSF53448">
    <property type="entry name" value="Nucleotide-diphospho-sugar transferases"/>
    <property type="match status" value="1"/>
</dbReference>
<dbReference type="PANTHER" id="PTHR10859:SF91">
    <property type="entry name" value="DOLICHYL-PHOSPHATE BETA-GLUCOSYLTRANSFERASE"/>
    <property type="match status" value="1"/>
</dbReference>
<dbReference type="AlphaFoldDB" id="A0AA35W287"/>
<dbReference type="InterPro" id="IPR001173">
    <property type="entry name" value="Glyco_trans_2-like"/>
</dbReference>
<evidence type="ECO:0000256" key="2">
    <source>
        <dbReference type="ARBA" id="ARBA00004922"/>
    </source>
</evidence>
<dbReference type="InterPro" id="IPR029044">
    <property type="entry name" value="Nucleotide-diphossugar_trans"/>
</dbReference>
<reference evidence="14" key="1">
    <citation type="submission" date="2023-03" db="EMBL/GenBank/DDBJ databases">
        <authorList>
            <person name="Steffen K."/>
            <person name="Cardenas P."/>
        </authorList>
    </citation>
    <scope>NUCLEOTIDE SEQUENCE</scope>
</reference>
<keyword evidence="15" id="KW-1185">Reference proteome</keyword>
<comment type="pathway">
    <text evidence="2">Protein modification; protein glycosylation.</text>
</comment>
<dbReference type="Gene3D" id="3.90.550.10">
    <property type="entry name" value="Spore Coat Polysaccharide Biosynthesis Protein SpsA, Chain A"/>
    <property type="match status" value="1"/>
</dbReference>
<organism evidence="14 15">
    <name type="scientific">Geodia barretti</name>
    <name type="common">Barrett's horny sponge</name>
    <dbReference type="NCBI Taxonomy" id="519541"/>
    <lineage>
        <taxon>Eukaryota</taxon>
        <taxon>Metazoa</taxon>
        <taxon>Porifera</taxon>
        <taxon>Demospongiae</taxon>
        <taxon>Heteroscleromorpha</taxon>
        <taxon>Tetractinellida</taxon>
        <taxon>Astrophorina</taxon>
        <taxon>Geodiidae</taxon>
        <taxon>Geodia</taxon>
    </lineage>
</organism>
<dbReference type="GO" id="GO:0004581">
    <property type="term" value="F:dolichyl-phosphate beta-glucosyltransferase activity"/>
    <property type="evidence" value="ECO:0007669"/>
    <property type="project" value="UniProtKB-EC"/>
</dbReference>
<dbReference type="PANTHER" id="PTHR10859">
    <property type="entry name" value="GLYCOSYL TRANSFERASE"/>
    <property type="match status" value="1"/>
</dbReference>
<evidence type="ECO:0000256" key="4">
    <source>
        <dbReference type="ARBA" id="ARBA00012583"/>
    </source>
</evidence>
<evidence type="ECO:0000256" key="6">
    <source>
        <dbReference type="ARBA" id="ARBA00022679"/>
    </source>
</evidence>
<evidence type="ECO:0000256" key="9">
    <source>
        <dbReference type="ARBA" id="ARBA00022968"/>
    </source>
</evidence>
<keyword evidence="9" id="KW-0735">Signal-anchor</keyword>
<evidence type="ECO:0000256" key="10">
    <source>
        <dbReference type="ARBA" id="ARBA00022989"/>
    </source>
</evidence>
<dbReference type="EMBL" id="CASHTH010000603">
    <property type="protein sequence ID" value="CAI8005378.1"/>
    <property type="molecule type" value="Genomic_DNA"/>
</dbReference>
<comment type="similarity">
    <text evidence="3">Belongs to the glycosyltransferase 2 family.</text>
</comment>
<evidence type="ECO:0000256" key="3">
    <source>
        <dbReference type="ARBA" id="ARBA00006739"/>
    </source>
</evidence>
<dbReference type="InterPro" id="IPR035518">
    <property type="entry name" value="DPG_synthase"/>
</dbReference>
<dbReference type="GO" id="GO:0006487">
    <property type="term" value="P:protein N-linked glycosylation"/>
    <property type="evidence" value="ECO:0007669"/>
    <property type="project" value="TreeGrafter"/>
</dbReference>
<dbReference type="EC" id="2.4.1.117" evidence="4"/>
<evidence type="ECO:0000256" key="5">
    <source>
        <dbReference type="ARBA" id="ARBA00022676"/>
    </source>
</evidence>
<dbReference type="CDD" id="cd04188">
    <property type="entry name" value="DPG_synthase"/>
    <property type="match status" value="1"/>
</dbReference>
<evidence type="ECO:0000256" key="7">
    <source>
        <dbReference type="ARBA" id="ARBA00022692"/>
    </source>
</evidence>
<evidence type="ECO:0000313" key="14">
    <source>
        <dbReference type="EMBL" id="CAI8005378.1"/>
    </source>
</evidence>
<sequence length="200" mass="22073">MSTCYLSIVIPAYNEEDRLPDTLVKVSAYLSRQSYDWEIIVSDDGSEDETAAVVRNAASHTANLRLLTLPHRGKGSAVKHGMLAAKGQHRFLCDADLSMPIEFVETLLPPRAPTTDIVIGSREAPGARRIGEPLRRWLMGRLFNAMTQILAVPGISDTQCGFKVFNASAAQILFPLQTLDGFAFDAELLFLARRLGLIDW</sequence>
<keyword evidence="10" id="KW-1133">Transmembrane helix</keyword>
<dbReference type="Proteomes" id="UP001174909">
    <property type="component" value="Unassembled WGS sequence"/>
</dbReference>
<gene>
    <name evidence="14" type="ORF">GBAR_LOCUS4192</name>
</gene>
<feature type="domain" description="Glycosyltransferase 2-like" evidence="13">
    <location>
        <begin position="7"/>
        <end position="170"/>
    </location>
</feature>
<evidence type="ECO:0000259" key="13">
    <source>
        <dbReference type="Pfam" id="PF00535"/>
    </source>
</evidence>
<evidence type="ECO:0000313" key="15">
    <source>
        <dbReference type="Proteomes" id="UP001174909"/>
    </source>
</evidence>
<keyword evidence="8" id="KW-0256">Endoplasmic reticulum</keyword>
<accession>A0AA35W287</accession>
<evidence type="ECO:0000256" key="12">
    <source>
        <dbReference type="ARBA" id="ARBA00045097"/>
    </source>
</evidence>
<comment type="catalytic activity">
    <reaction evidence="12">
        <text>a di-trans,poly-cis-dolichyl phosphate + UDP-alpha-D-glucose = a di-trans,poly-cis-dolichyl beta-D-glucosyl phosphate + UDP</text>
        <dbReference type="Rhea" id="RHEA:15401"/>
        <dbReference type="Rhea" id="RHEA-COMP:19498"/>
        <dbReference type="Rhea" id="RHEA-COMP:19502"/>
        <dbReference type="ChEBI" id="CHEBI:57525"/>
        <dbReference type="ChEBI" id="CHEBI:57683"/>
        <dbReference type="ChEBI" id="CHEBI:58223"/>
        <dbReference type="ChEBI" id="CHEBI:58885"/>
        <dbReference type="EC" id="2.4.1.117"/>
    </reaction>
    <physiologicalReaction direction="left-to-right" evidence="12">
        <dbReference type="Rhea" id="RHEA:15402"/>
    </physiologicalReaction>
</comment>
<evidence type="ECO:0000256" key="8">
    <source>
        <dbReference type="ARBA" id="ARBA00022824"/>
    </source>
</evidence>
<keyword evidence="7" id="KW-0812">Transmembrane</keyword>
<comment type="caution">
    <text evidence="14">The sequence shown here is derived from an EMBL/GenBank/DDBJ whole genome shotgun (WGS) entry which is preliminary data.</text>
</comment>
<proteinExistence type="inferred from homology"/>
<dbReference type="Pfam" id="PF00535">
    <property type="entry name" value="Glycos_transf_2"/>
    <property type="match status" value="1"/>
</dbReference>
<protein>
    <recommendedName>
        <fullName evidence="4">dolichyl-phosphate beta-glucosyltransferase</fullName>
        <ecNumber evidence="4">2.4.1.117</ecNumber>
    </recommendedName>
</protein>
<evidence type="ECO:0000256" key="11">
    <source>
        <dbReference type="ARBA" id="ARBA00023136"/>
    </source>
</evidence>
<name>A0AA35W287_GEOBA</name>
<keyword evidence="6" id="KW-0808">Transferase</keyword>
<comment type="subcellular location">
    <subcellularLocation>
        <location evidence="1">Endoplasmic reticulum membrane</location>
        <topology evidence="1">Single-pass membrane protein</topology>
    </subcellularLocation>
</comment>
<keyword evidence="5" id="KW-0328">Glycosyltransferase</keyword>
<keyword evidence="11" id="KW-0472">Membrane</keyword>
<dbReference type="GO" id="GO:0005789">
    <property type="term" value="C:endoplasmic reticulum membrane"/>
    <property type="evidence" value="ECO:0007669"/>
    <property type="project" value="UniProtKB-SubCell"/>
</dbReference>
<evidence type="ECO:0000256" key="1">
    <source>
        <dbReference type="ARBA" id="ARBA00004389"/>
    </source>
</evidence>